<accession>A0A0V1PUI3</accession>
<sequence>MSLVIKSPATIGLLSGLVLPPLLAKFVLEPIFIQRKYDEVQNLKYNVEYLGWHVRGLEEASGFKEDKFYSPLSLFPEQRFDV</sequence>
<gene>
    <name evidence="1" type="ORF">AC631_04373</name>
</gene>
<name>A0A0V1PUI3_9ASCO</name>
<evidence type="ECO:0000313" key="2">
    <source>
        <dbReference type="Proteomes" id="UP000054251"/>
    </source>
</evidence>
<dbReference type="RefSeq" id="XP_015465958.1">
    <property type="nucleotide sequence ID" value="XM_015613202.1"/>
</dbReference>
<evidence type="ECO:0000313" key="1">
    <source>
        <dbReference type="EMBL" id="KRZ99855.1"/>
    </source>
</evidence>
<dbReference type="EMBL" id="LMYN01000116">
    <property type="protein sequence ID" value="KRZ99855.1"/>
    <property type="molecule type" value="Genomic_DNA"/>
</dbReference>
<organism evidence="1 2">
    <name type="scientific">Debaryomyces fabryi</name>
    <dbReference type="NCBI Taxonomy" id="58627"/>
    <lineage>
        <taxon>Eukaryota</taxon>
        <taxon>Fungi</taxon>
        <taxon>Dikarya</taxon>
        <taxon>Ascomycota</taxon>
        <taxon>Saccharomycotina</taxon>
        <taxon>Pichiomycetes</taxon>
        <taxon>Debaryomycetaceae</taxon>
        <taxon>Debaryomyces</taxon>
    </lineage>
</organism>
<dbReference type="OrthoDB" id="4095573at2759"/>
<dbReference type="GeneID" id="26841382"/>
<dbReference type="Proteomes" id="UP000054251">
    <property type="component" value="Unassembled WGS sequence"/>
</dbReference>
<comment type="caution">
    <text evidence="1">The sequence shown here is derived from an EMBL/GenBank/DDBJ whole genome shotgun (WGS) entry which is preliminary data.</text>
</comment>
<keyword evidence="2" id="KW-1185">Reference proteome</keyword>
<proteinExistence type="predicted"/>
<protein>
    <submittedName>
        <fullName evidence="1">Uncharacterized protein</fullName>
    </submittedName>
</protein>
<dbReference type="AlphaFoldDB" id="A0A0V1PUI3"/>
<reference evidence="1 2" key="1">
    <citation type="submission" date="2015-11" db="EMBL/GenBank/DDBJ databases">
        <title>The genome of Debaryomyces fabryi.</title>
        <authorList>
            <person name="Tafer H."/>
            <person name="Lopandic K."/>
        </authorList>
    </citation>
    <scope>NUCLEOTIDE SEQUENCE [LARGE SCALE GENOMIC DNA]</scope>
    <source>
        <strain evidence="1 2">CBS 789</strain>
    </source>
</reference>